<comment type="pathway">
    <text evidence="3">Carbohydrate degradation; glycolysis; D-glyceraldehyde 3-phosphate and glycerone phosphate from D-glucose: step 3/4.</text>
</comment>
<dbReference type="InterPro" id="IPR000023">
    <property type="entry name" value="Phosphofructokinase_dom"/>
</dbReference>
<dbReference type="GO" id="GO:0030388">
    <property type="term" value="P:fructose 1,6-bisphosphate metabolic process"/>
    <property type="evidence" value="ECO:0007669"/>
    <property type="project" value="TreeGrafter"/>
</dbReference>
<dbReference type="GO" id="GO:0006002">
    <property type="term" value="P:fructose 6-phosphate metabolic process"/>
    <property type="evidence" value="ECO:0007669"/>
    <property type="project" value="InterPro"/>
</dbReference>
<comment type="caution">
    <text evidence="17">The sequence shown here is derived from an EMBL/GenBank/DDBJ whole genome shotgun (WGS) entry which is preliminary data.</text>
</comment>
<keyword evidence="18" id="KW-1185">Reference proteome</keyword>
<evidence type="ECO:0000256" key="12">
    <source>
        <dbReference type="ARBA" id="ARBA00022842"/>
    </source>
</evidence>
<comment type="cofactor">
    <cofactor evidence="1">
        <name>Mg(2+)</name>
        <dbReference type="ChEBI" id="CHEBI:18420"/>
    </cofactor>
</comment>
<dbReference type="GO" id="GO:0046872">
    <property type="term" value="F:metal ion binding"/>
    <property type="evidence" value="ECO:0007669"/>
    <property type="project" value="UniProtKB-KW"/>
</dbReference>
<evidence type="ECO:0000256" key="14">
    <source>
        <dbReference type="ARBA" id="ARBA00048070"/>
    </source>
</evidence>
<dbReference type="OrthoDB" id="537915at2759"/>
<dbReference type="PRINTS" id="PR00476">
    <property type="entry name" value="PHFRCTKINASE"/>
</dbReference>
<dbReference type="GO" id="GO:0005945">
    <property type="term" value="C:6-phosphofructokinase complex"/>
    <property type="evidence" value="ECO:0007669"/>
    <property type="project" value="TreeGrafter"/>
</dbReference>
<evidence type="ECO:0000256" key="10">
    <source>
        <dbReference type="ARBA" id="ARBA00022777"/>
    </source>
</evidence>
<gene>
    <name evidence="17" type="ORF">MEDL_64799</name>
</gene>
<protein>
    <recommendedName>
        <fullName evidence="4">6-phosphofructokinase</fullName>
        <ecNumber evidence="4">2.7.1.11</ecNumber>
    </recommendedName>
</protein>
<evidence type="ECO:0000256" key="15">
    <source>
        <dbReference type="SAM" id="SignalP"/>
    </source>
</evidence>
<evidence type="ECO:0000313" key="17">
    <source>
        <dbReference type="EMBL" id="CAG2253276.1"/>
    </source>
</evidence>
<evidence type="ECO:0000256" key="13">
    <source>
        <dbReference type="ARBA" id="ARBA00023152"/>
    </source>
</evidence>
<name>A0A8S3V7R6_MYTED</name>
<sequence length="763" mass="84961">MQLIKLKLLTLKLSTLLLLMSQLPAQNGGVKRKASNNHYTPETRAKIAKYATEHGNVAAARKFSKDLQLDIKESAVRAMKKKYLVHSKESNHQPVNALTPEKRGRPLLLGDLDKDVAAHIRSIREAGGIVNQAIVIATARGLVKHKNPTLLSEAGGSIHITKTWAVSFLKRLGYVKRKGTKAARKLPVDFEQDSSTINKVDLRLSVLKPLHAKWLSKVFHDLKSKKDIILLGWKKSGISDCIKYLALVAALATEADWVLIPECPPDKGWEKTLCKNCQLGHYVPFGTIAVKHQSYFSGKDGNQTVRVPLMECVERTKSVQEAMNKKNFQEAVRLRGKSFQNNLATYLRLSKLRPPKVMCDPTGQVCSSGKKLAVMNIGAPACGANAAVRSFVRFALTKGYTVLGIHDSFDGLLYGDILRAVEPVKPIGWTDVHGWTCQGGSLLGTKKCTAARYGLDKVAEKLKEHDISGLLIIGGFEAYHSALQMTEARSKYDAFCIPMVVIPCTISNNVPRTDFSLGADTALNEIADICDRIKQSATGTKRRVFIVEVMGGYCGYLATMAGLAGGADAAYIYEDPFNITNLRDDVIHLKNKIIQLGVQRGLILRNENANANYTTDFIHQMFSEEGKGSFTCRKNVLGHMQQGGVPSPFDRNYGTKMASKAVDYMITKVEENTTEDGLFYKMKNKILYERFCSSLGYVCRRQLLFTPLEELREITDFEKRLPKQQWWLSLVRPLLRIMAKHSNEAYRADAILSKVDFEDDDNA</sequence>
<evidence type="ECO:0000256" key="5">
    <source>
        <dbReference type="ARBA" id="ARBA00022490"/>
    </source>
</evidence>
<dbReference type="PANTHER" id="PTHR13697">
    <property type="entry name" value="PHOSPHOFRUCTOKINASE"/>
    <property type="match status" value="1"/>
</dbReference>
<dbReference type="GO" id="GO:0016208">
    <property type="term" value="F:AMP binding"/>
    <property type="evidence" value="ECO:0007669"/>
    <property type="project" value="TreeGrafter"/>
</dbReference>
<dbReference type="GO" id="GO:0005524">
    <property type="term" value="F:ATP binding"/>
    <property type="evidence" value="ECO:0007669"/>
    <property type="project" value="UniProtKB-KW"/>
</dbReference>
<evidence type="ECO:0000313" key="18">
    <source>
        <dbReference type="Proteomes" id="UP000683360"/>
    </source>
</evidence>
<organism evidence="17 18">
    <name type="scientific">Mytilus edulis</name>
    <name type="common">Blue mussel</name>
    <dbReference type="NCBI Taxonomy" id="6550"/>
    <lineage>
        <taxon>Eukaryota</taxon>
        <taxon>Metazoa</taxon>
        <taxon>Spiralia</taxon>
        <taxon>Lophotrochozoa</taxon>
        <taxon>Mollusca</taxon>
        <taxon>Bivalvia</taxon>
        <taxon>Autobranchia</taxon>
        <taxon>Pteriomorphia</taxon>
        <taxon>Mytilida</taxon>
        <taxon>Mytiloidea</taxon>
        <taxon>Mytilidae</taxon>
        <taxon>Mytilinae</taxon>
        <taxon>Mytilus</taxon>
    </lineage>
</organism>
<dbReference type="SUPFAM" id="SSF53784">
    <property type="entry name" value="Phosphofructokinase"/>
    <property type="match status" value="2"/>
</dbReference>
<dbReference type="GO" id="GO:0070095">
    <property type="term" value="F:fructose-6-phosphate binding"/>
    <property type="evidence" value="ECO:0007669"/>
    <property type="project" value="TreeGrafter"/>
</dbReference>
<keyword evidence="10" id="KW-0418">Kinase</keyword>
<feature type="domain" description="Phosphofructokinase" evidence="16">
    <location>
        <begin position="371"/>
        <end position="664"/>
    </location>
</feature>
<dbReference type="Proteomes" id="UP000683360">
    <property type="component" value="Unassembled WGS sequence"/>
</dbReference>
<feature type="chain" id="PRO_5035792892" description="6-phosphofructokinase" evidence="15">
    <location>
        <begin position="26"/>
        <end position="763"/>
    </location>
</feature>
<keyword evidence="13" id="KW-0324">Glycolysis</keyword>
<keyword evidence="12" id="KW-0460">Magnesium</keyword>
<dbReference type="Gene3D" id="3.40.50.460">
    <property type="entry name" value="Phosphofructokinase domain"/>
    <property type="match status" value="2"/>
</dbReference>
<evidence type="ECO:0000256" key="2">
    <source>
        <dbReference type="ARBA" id="ARBA00004496"/>
    </source>
</evidence>
<dbReference type="EMBL" id="CAJPWZ010003147">
    <property type="protein sequence ID" value="CAG2253276.1"/>
    <property type="molecule type" value="Genomic_DNA"/>
</dbReference>
<keyword evidence="15" id="KW-0732">Signal</keyword>
<comment type="subcellular location">
    <subcellularLocation>
        <location evidence="2">Cytoplasm</location>
    </subcellularLocation>
</comment>
<keyword evidence="6" id="KW-0021">Allosteric enzyme</keyword>
<evidence type="ECO:0000256" key="8">
    <source>
        <dbReference type="ARBA" id="ARBA00022723"/>
    </source>
</evidence>
<evidence type="ECO:0000256" key="4">
    <source>
        <dbReference type="ARBA" id="ARBA00012055"/>
    </source>
</evidence>
<dbReference type="GO" id="GO:0048029">
    <property type="term" value="F:monosaccharide binding"/>
    <property type="evidence" value="ECO:0007669"/>
    <property type="project" value="TreeGrafter"/>
</dbReference>
<evidence type="ECO:0000256" key="1">
    <source>
        <dbReference type="ARBA" id="ARBA00001946"/>
    </source>
</evidence>
<dbReference type="InterPro" id="IPR035966">
    <property type="entry name" value="PKF_sf"/>
</dbReference>
<evidence type="ECO:0000256" key="9">
    <source>
        <dbReference type="ARBA" id="ARBA00022741"/>
    </source>
</evidence>
<evidence type="ECO:0000256" key="11">
    <source>
        <dbReference type="ARBA" id="ARBA00022840"/>
    </source>
</evidence>
<dbReference type="EC" id="2.7.1.11" evidence="4"/>
<dbReference type="PANTHER" id="PTHR13697:SF4">
    <property type="entry name" value="ATP-DEPENDENT 6-PHOSPHOFRUCTOKINASE"/>
    <property type="match status" value="1"/>
</dbReference>
<dbReference type="InterPro" id="IPR015912">
    <property type="entry name" value="Phosphofructokinase_CS"/>
</dbReference>
<reference evidence="17" key="1">
    <citation type="submission" date="2021-03" db="EMBL/GenBank/DDBJ databases">
        <authorList>
            <person name="Bekaert M."/>
        </authorList>
    </citation>
    <scope>NUCLEOTIDE SEQUENCE</scope>
</reference>
<proteinExistence type="predicted"/>
<keyword evidence="5" id="KW-0963">Cytoplasm</keyword>
<dbReference type="PROSITE" id="PS00433">
    <property type="entry name" value="PHOSPHOFRUCTOKINASE"/>
    <property type="match status" value="1"/>
</dbReference>
<feature type="signal peptide" evidence="15">
    <location>
        <begin position="1"/>
        <end position="25"/>
    </location>
</feature>
<dbReference type="GO" id="GO:0042802">
    <property type="term" value="F:identical protein binding"/>
    <property type="evidence" value="ECO:0007669"/>
    <property type="project" value="TreeGrafter"/>
</dbReference>
<dbReference type="FunFam" id="3.40.50.460:FF:000008">
    <property type="entry name" value="ATP-dependent 6-phosphofructokinase"/>
    <property type="match status" value="1"/>
</dbReference>
<dbReference type="GO" id="GO:0003872">
    <property type="term" value="F:6-phosphofructokinase activity"/>
    <property type="evidence" value="ECO:0007669"/>
    <property type="project" value="UniProtKB-EC"/>
</dbReference>
<dbReference type="AlphaFoldDB" id="A0A8S3V7R6"/>
<keyword evidence="9" id="KW-0547">Nucleotide-binding</keyword>
<evidence type="ECO:0000256" key="6">
    <source>
        <dbReference type="ARBA" id="ARBA00022533"/>
    </source>
</evidence>
<accession>A0A8S3V7R6</accession>
<dbReference type="GO" id="GO:0061621">
    <property type="term" value="P:canonical glycolysis"/>
    <property type="evidence" value="ECO:0007669"/>
    <property type="project" value="TreeGrafter"/>
</dbReference>
<evidence type="ECO:0000256" key="3">
    <source>
        <dbReference type="ARBA" id="ARBA00004679"/>
    </source>
</evidence>
<dbReference type="InterPro" id="IPR022953">
    <property type="entry name" value="ATP_PFK"/>
</dbReference>
<comment type="catalytic activity">
    <reaction evidence="14">
        <text>beta-D-fructose 6-phosphate + ATP = beta-D-fructose 1,6-bisphosphate + ADP + H(+)</text>
        <dbReference type="Rhea" id="RHEA:16109"/>
        <dbReference type="ChEBI" id="CHEBI:15378"/>
        <dbReference type="ChEBI" id="CHEBI:30616"/>
        <dbReference type="ChEBI" id="CHEBI:32966"/>
        <dbReference type="ChEBI" id="CHEBI:57634"/>
        <dbReference type="ChEBI" id="CHEBI:456216"/>
        <dbReference type="EC" id="2.7.1.11"/>
    </reaction>
</comment>
<keyword evidence="11" id="KW-0067">ATP-binding</keyword>
<dbReference type="Gene3D" id="3.40.50.450">
    <property type="match status" value="1"/>
</dbReference>
<dbReference type="Pfam" id="PF00365">
    <property type="entry name" value="PFK"/>
    <property type="match status" value="1"/>
</dbReference>
<keyword evidence="7 17" id="KW-0808">Transferase</keyword>
<evidence type="ECO:0000259" key="16">
    <source>
        <dbReference type="Pfam" id="PF00365"/>
    </source>
</evidence>
<keyword evidence="8" id="KW-0479">Metal-binding</keyword>
<evidence type="ECO:0000256" key="7">
    <source>
        <dbReference type="ARBA" id="ARBA00022679"/>
    </source>
</evidence>